<dbReference type="EMBL" id="MLAK01000649">
    <property type="protein sequence ID" value="OHT09050.1"/>
    <property type="molecule type" value="Genomic_DNA"/>
</dbReference>
<organism evidence="2 3">
    <name type="scientific">Tritrichomonas foetus</name>
    <dbReference type="NCBI Taxonomy" id="1144522"/>
    <lineage>
        <taxon>Eukaryota</taxon>
        <taxon>Metamonada</taxon>
        <taxon>Parabasalia</taxon>
        <taxon>Tritrichomonadida</taxon>
        <taxon>Tritrichomonadidae</taxon>
        <taxon>Tritrichomonas</taxon>
    </lineage>
</organism>
<gene>
    <name evidence="2" type="ORF">TRFO_04612</name>
</gene>
<name>A0A1J4KDJ1_9EUKA</name>
<comment type="caution">
    <text evidence="2">The sequence shown here is derived from an EMBL/GenBank/DDBJ whole genome shotgun (WGS) entry which is preliminary data.</text>
</comment>
<dbReference type="AlphaFoldDB" id="A0A1J4KDJ1"/>
<proteinExistence type="predicted"/>
<dbReference type="GeneID" id="94826708"/>
<evidence type="ECO:0008006" key="4">
    <source>
        <dbReference type="Google" id="ProtNLM"/>
    </source>
</evidence>
<sequence length="763" mass="86169">MKGKSSSLPFDDITPQAASTKSIPRKTEEFVNYIEYLATSPQLDHSKISKHILQFLGLSKLKLEFKQTVLFALRDLNLPESFWTSLLPTIKSELTEDNKCAEPILIALCSCPSSCIIKEFHNFTFINQFLSVKNANLRYAAFYLIYNFRNFIKIDENIVKATLEQLSSKLPKLLFIVLNLLMFFITIDYPNIQEKLNKYQTELLQIAFTHGHLLNVKHLSFILQQIHPSIQTIISLLPHVSISSACYLLTSMPECIDFSKIIDFPPSAILPNILDIISHPYSDGMRTELLVTALQIIKMSPSHHFFSRVQDVLFASNQAYDFNVIALFADVAMSFGILKQVLAKANESAKVKDIFADLVAISSLMAAHSSIDITTEVFKLLSKQDDIIHWRLAASCIALYMWKQKVYFMPQIQATLEVCQSINDLSVRALFMIYIAQFVPVHLSAPLMQSIKEILFGSQQQNDAQRSKFQVIRTSSSSQLPVLLKIELVAALTMSSQSDELESLAELLKDPIYKMVMERNLEKRQQKLESSRRRISSPGTSPANCTDEPPISPFVLANACEVGLISAALAYPFSTFDLDFMGVHREFIEVSPVYHAMTVEVASVIVPKYRSLCIDMRLSAKGVVPSIVVYFDVPVSLTPPQVPEWSINGLNEGSKVTHRFSFTVNKLTNPFANIRVMQEGVKVLDIKVCLPLIDFFKKVEPEPEMEKCIWNMLHHERKGVKLPDSVWVSNQGCIAVRKGVARATEREFIDMLSSALETRSTVE</sequence>
<dbReference type="OrthoDB" id="10266377at2759"/>
<accession>A0A1J4KDJ1</accession>
<feature type="region of interest" description="Disordered" evidence="1">
    <location>
        <begin position="1"/>
        <end position="21"/>
    </location>
</feature>
<dbReference type="InterPro" id="IPR016024">
    <property type="entry name" value="ARM-type_fold"/>
</dbReference>
<dbReference type="VEuPathDB" id="TrichDB:TRFO_04612"/>
<keyword evidence="3" id="KW-1185">Reference proteome</keyword>
<dbReference type="RefSeq" id="XP_068362186.1">
    <property type="nucleotide sequence ID" value="XM_068492004.1"/>
</dbReference>
<evidence type="ECO:0000313" key="2">
    <source>
        <dbReference type="EMBL" id="OHT09050.1"/>
    </source>
</evidence>
<evidence type="ECO:0000256" key="1">
    <source>
        <dbReference type="SAM" id="MobiDB-lite"/>
    </source>
</evidence>
<evidence type="ECO:0000313" key="3">
    <source>
        <dbReference type="Proteomes" id="UP000179807"/>
    </source>
</evidence>
<reference evidence="2" key="1">
    <citation type="submission" date="2016-10" db="EMBL/GenBank/DDBJ databases">
        <authorList>
            <person name="Benchimol M."/>
            <person name="Almeida L.G."/>
            <person name="Vasconcelos A.T."/>
            <person name="Perreira-Neves A."/>
            <person name="Rosa I.A."/>
            <person name="Tasca T."/>
            <person name="Bogo M.R."/>
            <person name="de Souza W."/>
        </authorList>
    </citation>
    <scope>NUCLEOTIDE SEQUENCE [LARGE SCALE GENOMIC DNA]</scope>
    <source>
        <strain evidence="2">K</strain>
    </source>
</reference>
<dbReference type="SUPFAM" id="SSF48371">
    <property type="entry name" value="ARM repeat"/>
    <property type="match status" value="1"/>
</dbReference>
<feature type="region of interest" description="Disordered" evidence="1">
    <location>
        <begin position="525"/>
        <end position="546"/>
    </location>
</feature>
<dbReference type="Proteomes" id="UP000179807">
    <property type="component" value="Unassembled WGS sequence"/>
</dbReference>
<protein>
    <recommendedName>
        <fullName evidence="4">Clathrin/coatomer adaptor adaptin-like N-terminal domain-containing protein</fullName>
    </recommendedName>
</protein>